<feature type="transmembrane region" description="Helical" evidence="1">
    <location>
        <begin position="29"/>
        <end position="49"/>
    </location>
</feature>
<feature type="domain" description="Acyl-CoA thioesterase-like N-terminal HotDog" evidence="2">
    <location>
        <begin position="34"/>
        <end position="108"/>
    </location>
</feature>
<accession>A0A840N2H5</accession>
<evidence type="ECO:0000313" key="5">
    <source>
        <dbReference type="Proteomes" id="UP000521227"/>
    </source>
</evidence>
<evidence type="ECO:0000259" key="2">
    <source>
        <dbReference type="Pfam" id="PF13622"/>
    </source>
</evidence>
<dbReference type="Proteomes" id="UP000521227">
    <property type="component" value="Unassembled WGS sequence"/>
</dbReference>
<comment type="caution">
    <text evidence="4">The sequence shown here is derived from an EMBL/GenBank/DDBJ whole genome shotgun (WGS) entry which is preliminary data.</text>
</comment>
<dbReference type="InterPro" id="IPR049449">
    <property type="entry name" value="TesB_ACOT8-like_N"/>
</dbReference>
<dbReference type="SUPFAM" id="SSF54637">
    <property type="entry name" value="Thioesterase/thiol ester dehydrase-isomerase"/>
    <property type="match status" value="2"/>
</dbReference>
<dbReference type="Gene3D" id="2.40.160.210">
    <property type="entry name" value="Acyl-CoA thioesterase, double hotdog domain"/>
    <property type="match status" value="1"/>
</dbReference>
<proteinExistence type="predicted"/>
<name>A0A840N2H5_9BRAD</name>
<gene>
    <name evidence="4" type="ORF">HNQ36_003103</name>
</gene>
<dbReference type="Pfam" id="PF13622">
    <property type="entry name" value="4HBT_3"/>
    <property type="match status" value="1"/>
</dbReference>
<keyword evidence="1" id="KW-1133">Transmembrane helix</keyword>
<protein>
    <submittedName>
        <fullName evidence="4">Acyl-CoA thioesterase</fullName>
    </submittedName>
</protein>
<organism evidence="4 5">
    <name type="scientific">Afipia massiliensis</name>
    <dbReference type="NCBI Taxonomy" id="211460"/>
    <lineage>
        <taxon>Bacteria</taxon>
        <taxon>Pseudomonadati</taxon>
        <taxon>Pseudomonadota</taxon>
        <taxon>Alphaproteobacteria</taxon>
        <taxon>Hyphomicrobiales</taxon>
        <taxon>Nitrobacteraceae</taxon>
        <taxon>Afipia</taxon>
    </lineage>
</organism>
<dbReference type="EMBL" id="JACHIJ010000004">
    <property type="protein sequence ID" value="MBB5053112.1"/>
    <property type="molecule type" value="Genomic_DNA"/>
</dbReference>
<evidence type="ECO:0000313" key="4">
    <source>
        <dbReference type="EMBL" id="MBB5053112.1"/>
    </source>
</evidence>
<dbReference type="AlphaFoldDB" id="A0A840N2H5"/>
<dbReference type="InterPro" id="IPR049450">
    <property type="entry name" value="ACOT8-like_C"/>
</dbReference>
<keyword evidence="1" id="KW-0472">Membrane</keyword>
<evidence type="ECO:0000259" key="3">
    <source>
        <dbReference type="Pfam" id="PF20789"/>
    </source>
</evidence>
<feature type="domain" description="Acyl-CoA thioesterase-like C-terminal" evidence="3">
    <location>
        <begin position="133"/>
        <end position="268"/>
    </location>
</feature>
<keyword evidence="1" id="KW-0812">Transmembrane</keyword>
<dbReference type="InterPro" id="IPR042171">
    <property type="entry name" value="Acyl-CoA_hotdog"/>
</dbReference>
<sequence>MNDTAHPFDRATQVTAVDGRWRGTASEDYFAFVGLFGGATAATMLRAIMVQPERIGDPLSVTVNLCAPVAAGGFDLSVRLMKATRSTQHWMVELLQDGEVAAFITAVFAVRRPSWSHQSATMPEAPAFDTIKPLPDSGIANWVRQYQFRFVEGMPSYNKTPHDVPASAYSRMWLSDTTPRQIDFLSLLSMSDTFFARIFHVRGTIVPIGTVSMTTAFHADAADLAAEDITMVLGAADANVFHKSFADQIGQLWSPSGRLLATTSQAVYFKA</sequence>
<evidence type="ECO:0000256" key="1">
    <source>
        <dbReference type="SAM" id="Phobius"/>
    </source>
</evidence>
<dbReference type="InterPro" id="IPR029069">
    <property type="entry name" value="HotDog_dom_sf"/>
</dbReference>
<reference evidence="4 5" key="1">
    <citation type="submission" date="2020-08" db="EMBL/GenBank/DDBJ databases">
        <title>Genomic Encyclopedia of Type Strains, Phase IV (KMG-IV): sequencing the most valuable type-strain genomes for metagenomic binning, comparative biology and taxonomic classification.</title>
        <authorList>
            <person name="Goeker M."/>
        </authorList>
    </citation>
    <scope>NUCLEOTIDE SEQUENCE [LARGE SCALE GENOMIC DNA]</scope>
    <source>
        <strain evidence="4 5">DSM 17498</strain>
    </source>
</reference>
<dbReference type="Pfam" id="PF20789">
    <property type="entry name" value="4HBT_3C"/>
    <property type="match status" value="1"/>
</dbReference>